<reference evidence="3 4" key="1">
    <citation type="journal article" date="2024" name="Proc. Natl. Acad. Sci. U.S.A.">
        <title>The genetic regulatory architecture and epigenomic basis for age-related changes in rattlesnake venom.</title>
        <authorList>
            <person name="Hogan M.P."/>
            <person name="Holding M.L."/>
            <person name="Nystrom G.S."/>
            <person name="Colston T.J."/>
            <person name="Bartlett D.A."/>
            <person name="Mason A.J."/>
            <person name="Ellsworth S.A."/>
            <person name="Rautsaw R.M."/>
            <person name="Lawrence K.C."/>
            <person name="Strickland J.L."/>
            <person name="He B."/>
            <person name="Fraser P."/>
            <person name="Margres M.J."/>
            <person name="Gilbert D.M."/>
            <person name="Gibbs H.L."/>
            <person name="Parkinson C.L."/>
            <person name="Rokyta D.R."/>
        </authorList>
    </citation>
    <scope>NUCLEOTIDE SEQUENCE [LARGE SCALE GENOMIC DNA]</scope>
    <source>
        <strain evidence="3">DRR0105</strain>
    </source>
</reference>
<dbReference type="InterPro" id="IPR018808">
    <property type="entry name" value="Muniscin_C"/>
</dbReference>
<evidence type="ECO:0000313" key="3">
    <source>
        <dbReference type="EMBL" id="KAK9401271.1"/>
    </source>
</evidence>
<dbReference type="AlphaFoldDB" id="A0AAW1BHE4"/>
<evidence type="ECO:0000313" key="4">
    <source>
        <dbReference type="Proteomes" id="UP001474421"/>
    </source>
</evidence>
<name>A0AAW1BHE4_CROAD</name>
<evidence type="ECO:0000256" key="1">
    <source>
        <dbReference type="SAM" id="MobiDB-lite"/>
    </source>
</evidence>
<dbReference type="EMBL" id="JAOTOJ010000005">
    <property type="protein sequence ID" value="KAK9401271.1"/>
    <property type="molecule type" value="Genomic_DNA"/>
</dbReference>
<comment type="caution">
    <text evidence="3">The sequence shown here is derived from an EMBL/GenBank/DDBJ whole genome shotgun (WGS) entry which is preliminary data.</text>
</comment>
<feature type="region of interest" description="Disordered" evidence="1">
    <location>
        <begin position="22"/>
        <end position="55"/>
    </location>
</feature>
<keyword evidence="4" id="KW-1185">Reference proteome</keyword>
<dbReference type="Proteomes" id="UP001474421">
    <property type="component" value="Unassembled WGS sequence"/>
</dbReference>
<proteinExistence type="predicted"/>
<sequence>MSRIDWACANYLTSPSPWAPQNCDLDNRGPSASDASSEHVPFPPSAPHAPWSPRAGPVQQALCKRLSAMLASSLGVEMPHSFSPATLPALTSSQSTSALTKHGLFMAPQQQQQPPLALVISHGSSPVVLGSQGADHVLPRGIRVFSSALALPVLSFCLLHMAPIEQFLSNASLLFSDSSQSDPSSRNFWLNMAALTGHFQKQASSHGPHQCAGAAAHQGAHGQCPALAKACRNQEEKRLLWQLLGISSTQGQGGSGHLLASWERLDGPRRPIPVTAQFTSKGSITLGAYVELVGSGYQMSLVKKRFATGIYLTSSQTSAALGGFLPKSSGRQK</sequence>
<gene>
    <name evidence="3" type="ORF">NXF25_011985</name>
</gene>
<organism evidence="3 4">
    <name type="scientific">Crotalus adamanteus</name>
    <name type="common">Eastern diamondback rattlesnake</name>
    <dbReference type="NCBI Taxonomy" id="8729"/>
    <lineage>
        <taxon>Eukaryota</taxon>
        <taxon>Metazoa</taxon>
        <taxon>Chordata</taxon>
        <taxon>Craniata</taxon>
        <taxon>Vertebrata</taxon>
        <taxon>Euteleostomi</taxon>
        <taxon>Lepidosauria</taxon>
        <taxon>Squamata</taxon>
        <taxon>Bifurcata</taxon>
        <taxon>Unidentata</taxon>
        <taxon>Episquamata</taxon>
        <taxon>Toxicofera</taxon>
        <taxon>Serpentes</taxon>
        <taxon>Colubroidea</taxon>
        <taxon>Viperidae</taxon>
        <taxon>Crotalinae</taxon>
        <taxon>Crotalus</taxon>
    </lineage>
</organism>
<dbReference type="Pfam" id="PF10291">
    <property type="entry name" value="muHD"/>
    <property type="match status" value="1"/>
</dbReference>
<protein>
    <submittedName>
        <fullName evidence="3">F-BAR domain only protein 1</fullName>
    </submittedName>
</protein>
<feature type="domain" description="Muniscin C-terminal" evidence="2">
    <location>
        <begin position="231"/>
        <end position="313"/>
    </location>
</feature>
<evidence type="ECO:0000259" key="2">
    <source>
        <dbReference type="Pfam" id="PF10291"/>
    </source>
</evidence>
<accession>A0AAW1BHE4</accession>